<proteinExistence type="predicted"/>
<accession>A0A378LNE0</accession>
<feature type="chain" id="PRO_5017054033" evidence="2">
    <location>
        <begin position="23"/>
        <end position="296"/>
    </location>
</feature>
<sequence length="296" mass="34050">MKGKSMKGLFFLTMMLANNAIATSPKNNSNSKKEKNNTNDNDTYNRICNTNGFFANKVVGNYQNNPEVLQNIYEVGQIRRQYLPNIDLRIRNVESMLMQQKDTLFQGNKYFEPLKAYIQMIAQKTEVAKIRREKSSGFCGEASAASIVNSLYEQLKSGHRETVQEIMIEVAGGSTNHAFVLYNGPRLESQQVDNKKIEEIMRIMKSPHKGDPIICDEFEHYYGPASKWYEKFFNAEDHDFDDGQYTFMHVTDYTLPPLHKAFNSEQRKYIKTLLMDLLSEVPICSNTGDKQNCPLM</sequence>
<feature type="region of interest" description="Disordered" evidence="1">
    <location>
        <begin position="22"/>
        <end position="43"/>
    </location>
</feature>
<keyword evidence="2" id="KW-0732">Signal</keyword>
<dbReference type="AlphaFoldDB" id="A0A378LNE0"/>
<evidence type="ECO:0000313" key="4">
    <source>
        <dbReference type="Proteomes" id="UP000255297"/>
    </source>
</evidence>
<evidence type="ECO:0000313" key="3">
    <source>
        <dbReference type="EMBL" id="STY28495.1"/>
    </source>
</evidence>
<reference evidence="3 4" key="1">
    <citation type="submission" date="2018-06" db="EMBL/GenBank/DDBJ databases">
        <authorList>
            <consortium name="Pathogen Informatics"/>
            <person name="Doyle S."/>
        </authorList>
    </citation>
    <scope>NUCLEOTIDE SEQUENCE [LARGE SCALE GENOMIC DNA]</scope>
    <source>
        <strain evidence="3 4">NCTC11532</strain>
    </source>
</reference>
<keyword evidence="4" id="KW-1185">Reference proteome</keyword>
<protein>
    <submittedName>
        <fullName evidence="3">Uncharacterized protein</fullName>
    </submittedName>
</protein>
<feature type="signal peptide" evidence="2">
    <location>
        <begin position="1"/>
        <end position="22"/>
    </location>
</feature>
<organism evidence="3 4">
    <name type="scientific">Legionella wadsworthii</name>
    <dbReference type="NCBI Taxonomy" id="28088"/>
    <lineage>
        <taxon>Bacteria</taxon>
        <taxon>Pseudomonadati</taxon>
        <taxon>Pseudomonadota</taxon>
        <taxon>Gammaproteobacteria</taxon>
        <taxon>Legionellales</taxon>
        <taxon>Legionellaceae</taxon>
        <taxon>Legionella</taxon>
    </lineage>
</organism>
<dbReference type="Proteomes" id="UP000255297">
    <property type="component" value="Unassembled WGS sequence"/>
</dbReference>
<dbReference type="RefSeq" id="WP_031563859.1">
    <property type="nucleotide sequence ID" value="NZ_CAAAIS010000002.1"/>
</dbReference>
<gene>
    <name evidence="3" type="ORF">NCTC11532_00670</name>
</gene>
<evidence type="ECO:0000256" key="2">
    <source>
        <dbReference type="SAM" id="SignalP"/>
    </source>
</evidence>
<name>A0A378LNE0_9GAMM</name>
<evidence type="ECO:0000256" key="1">
    <source>
        <dbReference type="SAM" id="MobiDB-lite"/>
    </source>
</evidence>
<dbReference type="OrthoDB" id="5655841at2"/>
<dbReference type="EMBL" id="UGPB01000001">
    <property type="protein sequence ID" value="STY28495.1"/>
    <property type="molecule type" value="Genomic_DNA"/>
</dbReference>